<dbReference type="AlphaFoldDB" id="A0A2S3HD53"/>
<proteinExistence type="predicted"/>
<evidence type="ECO:0000313" key="2">
    <source>
        <dbReference type="EMBL" id="PAN20306.1"/>
    </source>
</evidence>
<dbReference type="Proteomes" id="UP000243499">
    <property type="component" value="Chromosome 3"/>
</dbReference>
<evidence type="ECO:0000256" key="1">
    <source>
        <dbReference type="SAM" id="MobiDB-lite"/>
    </source>
</evidence>
<gene>
    <name evidence="2" type="ORF">PAHAL_3G339900</name>
</gene>
<feature type="compositionally biased region" description="Basic residues" evidence="1">
    <location>
        <begin position="1"/>
        <end position="11"/>
    </location>
</feature>
<sequence length="73" mass="8371">MGHRKSNHHKGRGEEPHQKQNRCLARSCCPCYVLGSVVRGIGRCLFVACYPMIQCCGLDECRHHHTSHLSHFR</sequence>
<protein>
    <submittedName>
        <fullName evidence="2">Uncharacterized protein</fullName>
    </submittedName>
</protein>
<accession>A0A2S3HD53</accession>
<dbReference type="Gramene" id="PAN20306">
    <property type="protein sequence ID" value="PAN20306"/>
    <property type="gene ID" value="PAHAL_3G339900"/>
</dbReference>
<dbReference type="EMBL" id="CM008048">
    <property type="protein sequence ID" value="PAN20306.1"/>
    <property type="molecule type" value="Genomic_DNA"/>
</dbReference>
<organism evidence="2">
    <name type="scientific">Panicum hallii</name>
    <dbReference type="NCBI Taxonomy" id="206008"/>
    <lineage>
        <taxon>Eukaryota</taxon>
        <taxon>Viridiplantae</taxon>
        <taxon>Streptophyta</taxon>
        <taxon>Embryophyta</taxon>
        <taxon>Tracheophyta</taxon>
        <taxon>Spermatophyta</taxon>
        <taxon>Magnoliopsida</taxon>
        <taxon>Liliopsida</taxon>
        <taxon>Poales</taxon>
        <taxon>Poaceae</taxon>
        <taxon>PACMAD clade</taxon>
        <taxon>Panicoideae</taxon>
        <taxon>Panicodae</taxon>
        <taxon>Paniceae</taxon>
        <taxon>Panicinae</taxon>
        <taxon>Panicum</taxon>
        <taxon>Panicum sect. Panicum</taxon>
    </lineage>
</organism>
<feature type="region of interest" description="Disordered" evidence="1">
    <location>
        <begin position="1"/>
        <end position="21"/>
    </location>
</feature>
<name>A0A2S3HD53_9POAL</name>
<reference evidence="2" key="1">
    <citation type="submission" date="2018-04" db="EMBL/GenBank/DDBJ databases">
        <title>WGS assembly of Panicum hallii.</title>
        <authorList>
            <person name="Lovell J."/>
            <person name="Jenkins J."/>
            <person name="Lowry D."/>
            <person name="Mamidi S."/>
            <person name="Sreedasyam A."/>
            <person name="Weng X."/>
            <person name="Barry K."/>
            <person name="Bonette J."/>
            <person name="Campitelli B."/>
            <person name="Daum C."/>
            <person name="Gordon S."/>
            <person name="Gould B."/>
            <person name="Lipzen A."/>
            <person name="Macqueen A."/>
            <person name="Palacio-Mejia J."/>
            <person name="Plott C."/>
            <person name="Shakirov E."/>
            <person name="Shu S."/>
            <person name="Yoshinaga Y."/>
            <person name="Zane M."/>
            <person name="Rokhsar D."/>
            <person name="Grimwood J."/>
            <person name="Schmutz J."/>
            <person name="Juenger T."/>
        </authorList>
    </citation>
    <scope>NUCLEOTIDE SEQUENCE [LARGE SCALE GENOMIC DNA]</scope>
    <source>
        <strain evidence="2">FIL2</strain>
    </source>
</reference>